<gene>
    <name evidence="4" type="ORF">GQF01_30125</name>
</gene>
<dbReference type="InterPro" id="IPR023772">
    <property type="entry name" value="DNA-bd_HTH_TetR-type_CS"/>
</dbReference>
<evidence type="ECO:0000313" key="4">
    <source>
        <dbReference type="EMBL" id="MZQ86368.1"/>
    </source>
</evidence>
<dbReference type="PANTHER" id="PTHR30328">
    <property type="entry name" value="TRANSCRIPTIONAL REPRESSOR"/>
    <property type="match status" value="1"/>
</dbReference>
<dbReference type="PROSITE" id="PS01081">
    <property type="entry name" value="HTH_TETR_1"/>
    <property type="match status" value="1"/>
</dbReference>
<evidence type="ECO:0000259" key="3">
    <source>
        <dbReference type="PROSITE" id="PS50977"/>
    </source>
</evidence>
<dbReference type="RefSeq" id="WP_161410785.1">
    <property type="nucleotide sequence ID" value="NZ_WTUZ01000039.1"/>
</dbReference>
<dbReference type="InterPro" id="IPR009057">
    <property type="entry name" value="Homeodomain-like_sf"/>
</dbReference>
<dbReference type="Pfam" id="PF00440">
    <property type="entry name" value="TetR_N"/>
    <property type="match status" value="1"/>
</dbReference>
<dbReference type="PANTHER" id="PTHR30328:SF54">
    <property type="entry name" value="HTH-TYPE TRANSCRIPTIONAL REPRESSOR SCO4008"/>
    <property type="match status" value="1"/>
</dbReference>
<organism evidence="4 5">
    <name type="scientific">Paenibacillus silvestris</name>
    <dbReference type="NCBI Taxonomy" id="2606219"/>
    <lineage>
        <taxon>Bacteria</taxon>
        <taxon>Bacillati</taxon>
        <taxon>Bacillota</taxon>
        <taxon>Bacilli</taxon>
        <taxon>Bacillales</taxon>
        <taxon>Paenibacillaceae</taxon>
        <taxon>Paenibacillus</taxon>
    </lineage>
</organism>
<dbReference type="InterPro" id="IPR036271">
    <property type="entry name" value="Tet_transcr_reg_TetR-rel_C_sf"/>
</dbReference>
<reference evidence="4 5" key="1">
    <citation type="submission" date="2019-12" db="EMBL/GenBank/DDBJ databases">
        <title>Paenibacillus sp. nov. sp. isolated from soil.</title>
        <authorList>
            <person name="Kim J."/>
            <person name="Jeong S.E."/>
            <person name="Jung H.S."/>
            <person name="Jeon C.O."/>
        </authorList>
    </citation>
    <scope>NUCLEOTIDE SEQUENCE [LARGE SCALE GENOMIC DNA]</scope>
    <source>
        <strain evidence="4 5">5J-6</strain>
    </source>
</reference>
<dbReference type="InterPro" id="IPR001647">
    <property type="entry name" value="HTH_TetR"/>
</dbReference>
<feature type="domain" description="HTH tetR-type" evidence="3">
    <location>
        <begin position="6"/>
        <end position="66"/>
    </location>
</feature>
<feature type="DNA-binding region" description="H-T-H motif" evidence="2">
    <location>
        <begin position="29"/>
        <end position="48"/>
    </location>
</feature>
<dbReference type="Proteomes" id="UP000481087">
    <property type="component" value="Unassembled WGS sequence"/>
</dbReference>
<dbReference type="GO" id="GO:0003677">
    <property type="term" value="F:DNA binding"/>
    <property type="evidence" value="ECO:0007669"/>
    <property type="project" value="UniProtKB-UniRule"/>
</dbReference>
<dbReference type="PRINTS" id="PR00455">
    <property type="entry name" value="HTHTETR"/>
</dbReference>
<dbReference type="PROSITE" id="PS50977">
    <property type="entry name" value="HTH_TETR_2"/>
    <property type="match status" value="1"/>
</dbReference>
<dbReference type="SUPFAM" id="SSF46689">
    <property type="entry name" value="Homeodomain-like"/>
    <property type="match status" value="1"/>
</dbReference>
<dbReference type="InterPro" id="IPR050109">
    <property type="entry name" value="HTH-type_TetR-like_transc_reg"/>
</dbReference>
<sequence>MNKQEIDVKQKIIISAKKLFSELGYEGTSVRKICDEAGVSLPLVSYHFGGKENVFLAILEPLEKLPFSAETGDPKLDLQKYLEVMIAFYQQDREISLIVRQELAMSSTRADKIITFIQNSTNKLKSILENGRDQGIFQFESISNALRFILGCMSMISVSNTGMLEVIIGEKEVGDFPIEKEVIAFIYKGIRS</sequence>
<dbReference type="EMBL" id="WTUZ01000039">
    <property type="protein sequence ID" value="MZQ86368.1"/>
    <property type="molecule type" value="Genomic_DNA"/>
</dbReference>
<name>A0A6L8V7M4_9BACL</name>
<keyword evidence="1 2" id="KW-0238">DNA-binding</keyword>
<dbReference type="GO" id="GO:0006355">
    <property type="term" value="P:regulation of DNA-templated transcription"/>
    <property type="evidence" value="ECO:0007669"/>
    <property type="project" value="UniProtKB-ARBA"/>
</dbReference>
<comment type="caution">
    <text evidence="4">The sequence shown here is derived from an EMBL/GenBank/DDBJ whole genome shotgun (WGS) entry which is preliminary data.</text>
</comment>
<evidence type="ECO:0000313" key="5">
    <source>
        <dbReference type="Proteomes" id="UP000481087"/>
    </source>
</evidence>
<accession>A0A6L8V7M4</accession>
<dbReference type="AlphaFoldDB" id="A0A6L8V7M4"/>
<proteinExistence type="predicted"/>
<protein>
    <submittedName>
        <fullName evidence="4">TetR family transcriptional regulator</fullName>
    </submittedName>
</protein>
<dbReference type="Gene3D" id="1.10.10.60">
    <property type="entry name" value="Homeodomain-like"/>
    <property type="match status" value="1"/>
</dbReference>
<dbReference type="Gene3D" id="1.10.357.10">
    <property type="entry name" value="Tetracycline Repressor, domain 2"/>
    <property type="match status" value="1"/>
</dbReference>
<keyword evidence="5" id="KW-1185">Reference proteome</keyword>
<evidence type="ECO:0000256" key="1">
    <source>
        <dbReference type="ARBA" id="ARBA00023125"/>
    </source>
</evidence>
<evidence type="ECO:0000256" key="2">
    <source>
        <dbReference type="PROSITE-ProRule" id="PRU00335"/>
    </source>
</evidence>
<dbReference type="SUPFAM" id="SSF48498">
    <property type="entry name" value="Tetracyclin repressor-like, C-terminal domain"/>
    <property type="match status" value="1"/>
</dbReference>